<feature type="compositionally biased region" description="Polar residues" evidence="1">
    <location>
        <begin position="244"/>
        <end position="254"/>
    </location>
</feature>
<dbReference type="Proteomes" id="UP000054097">
    <property type="component" value="Unassembled WGS sequence"/>
</dbReference>
<dbReference type="HOGENOM" id="CLU_988878_0_0_1"/>
<feature type="non-terminal residue" evidence="2">
    <location>
        <position position="1"/>
    </location>
</feature>
<reference evidence="3" key="2">
    <citation type="submission" date="2015-01" db="EMBL/GenBank/DDBJ databases">
        <title>Evolutionary Origins and Diversification of the Mycorrhizal Mutualists.</title>
        <authorList>
            <consortium name="DOE Joint Genome Institute"/>
            <consortium name="Mycorrhizal Genomics Consortium"/>
            <person name="Kohler A."/>
            <person name="Kuo A."/>
            <person name="Nagy L.G."/>
            <person name="Floudas D."/>
            <person name="Copeland A."/>
            <person name="Barry K.W."/>
            <person name="Cichocki N."/>
            <person name="Veneault-Fourrey C."/>
            <person name="LaButti K."/>
            <person name="Lindquist E.A."/>
            <person name="Lipzen A."/>
            <person name="Lundell T."/>
            <person name="Morin E."/>
            <person name="Murat C."/>
            <person name="Riley R."/>
            <person name="Ohm R."/>
            <person name="Sun H."/>
            <person name="Tunlid A."/>
            <person name="Henrissat B."/>
            <person name="Grigoriev I.V."/>
            <person name="Hibbett D.S."/>
            <person name="Martin F."/>
        </authorList>
    </citation>
    <scope>NUCLEOTIDE SEQUENCE [LARGE SCALE GENOMIC DNA]</scope>
    <source>
        <strain evidence="3">MAFF 305830</strain>
    </source>
</reference>
<feature type="region of interest" description="Disordered" evidence="1">
    <location>
        <begin position="24"/>
        <end position="93"/>
    </location>
</feature>
<gene>
    <name evidence="2" type="ORF">M408DRAFT_327590</name>
</gene>
<feature type="compositionally biased region" description="Basic and acidic residues" evidence="1">
    <location>
        <begin position="49"/>
        <end position="69"/>
    </location>
</feature>
<protein>
    <submittedName>
        <fullName evidence="2">Uncharacterized protein</fullName>
    </submittedName>
</protein>
<name>A0A0C3BIL9_SERVB</name>
<proteinExistence type="predicted"/>
<dbReference type="EMBL" id="KN824282">
    <property type="protein sequence ID" value="KIM31351.1"/>
    <property type="molecule type" value="Genomic_DNA"/>
</dbReference>
<organism evidence="2 3">
    <name type="scientific">Serendipita vermifera MAFF 305830</name>
    <dbReference type="NCBI Taxonomy" id="933852"/>
    <lineage>
        <taxon>Eukaryota</taxon>
        <taxon>Fungi</taxon>
        <taxon>Dikarya</taxon>
        <taxon>Basidiomycota</taxon>
        <taxon>Agaricomycotina</taxon>
        <taxon>Agaricomycetes</taxon>
        <taxon>Sebacinales</taxon>
        <taxon>Serendipitaceae</taxon>
        <taxon>Serendipita</taxon>
    </lineage>
</organism>
<evidence type="ECO:0000256" key="1">
    <source>
        <dbReference type="SAM" id="MobiDB-lite"/>
    </source>
</evidence>
<evidence type="ECO:0000313" key="2">
    <source>
        <dbReference type="EMBL" id="KIM31351.1"/>
    </source>
</evidence>
<reference evidence="2 3" key="1">
    <citation type="submission" date="2014-04" db="EMBL/GenBank/DDBJ databases">
        <authorList>
            <consortium name="DOE Joint Genome Institute"/>
            <person name="Kuo A."/>
            <person name="Zuccaro A."/>
            <person name="Kohler A."/>
            <person name="Nagy L.G."/>
            <person name="Floudas D."/>
            <person name="Copeland A."/>
            <person name="Barry K.W."/>
            <person name="Cichocki N."/>
            <person name="Veneault-Fourrey C."/>
            <person name="LaButti K."/>
            <person name="Lindquist E.A."/>
            <person name="Lipzen A."/>
            <person name="Lundell T."/>
            <person name="Morin E."/>
            <person name="Murat C."/>
            <person name="Sun H."/>
            <person name="Tunlid A."/>
            <person name="Henrissat B."/>
            <person name="Grigoriev I.V."/>
            <person name="Hibbett D.S."/>
            <person name="Martin F."/>
            <person name="Nordberg H.P."/>
            <person name="Cantor M.N."/>
            <person name="Hua S.X."/>
        </authorList>
    </citation>
    <scope>NUCLEOTIDE SEQUENCE [LARGE SCALE GENOMIC DNA]</scope>
    <source>
        <strain evidence="2 3">MAFF 305830</strain>
    </source>
</reference>
<feature type="compositionally biased region" description="Polar residues" evidence="1">
    <location>
        <begin position="212"/>
        <end position="226"/>
    </location>
</feature>
<feature type="region of interest" description="Disordered" evidence="1">
    <location>
        <begin position="211"/>
        <end position="282"/>
    </location>
</feature>
<sequence>ATRPESPEPDVIAHNAAKYTLVTGAPSIRTASPPAEQSSPVKENKKKTTTKDKAGKATPEPVDRQENGTKRSSRQNLAVALRSSSKNEAPAENATVLWKENKRLTEENTLLKAEVEYWRAKAKERHAKCVKLKAIIKAVQDNVDGPSDEEMSGDENPKLPKLLHDSVNSVTKKKKEKEPDFSKATVTFWDESEVPKSRFDESARARLVLLPGQNQPLTSLSLTQSNRRTDPLILPSPLKGNALKTGSGSPSKITSPIKYPHPLGRSVSPTKAQPSPTKPRWN</sequence>
<accession>A0A0C3BIL9</accession>
<keyword evidence="3" id="KW-1185">Reference proteome</keyword>
<feature type="compositionally biased region" description="Basic and acidic residues" evidence="1">
    <location>
        <begin position="155"/>
        <end position="164"/>
    </location>
</feature>
<evidence type="ECO:0000313" key="3">
    <source>
        <dbReference type="Proteomes" id="UP000054097"/>
    </source>
</evidence>
<dbReference type="AlphaFoldDB" id="A0A0C3BIL9"/>
<feature type="region of interest" description="Disordered" evidence="1">
    <location>
        <begin position="143"/>
        <end position="164"/>
    </location>
</feature>